<comment type="caution">
    <text evidence="3">The sequence shown here is derived from an EMBL/GenBank/DDBJ whole genome shotgun (WGS) entry which is preliminary data.</text>
</comment>
<dbReference type="GO" id="GO:0032787">
    <property type="term" value="P:monocarboxylic acid metabolic process"/>
    <property type="evidence" value="ECO:0007669"/>
    <property type="project" value="UniProtKB-ARBA"/>
</dbReference>
<organism evidence="3">
    <name type="scientific">hydrocarbon metagenome</name>
    <dbReference type="NCBI Taxonomy" id="938273"/>
    <lineage>
        <taxon>unclassified sequences</taxon>
        <taxon>metagenomes</taxon>
        <taxon>ecological metagenomes</taxon>
    </lineage>
</organism>
<comment type="similarity">
    <text evidence="1">Belongs to the short-chain dehydrogenases/reductases (SDR) family.</text>
</comment>
<dbReference type="EC" id="1.1.1.100" evidence="3"/>
<dbReference type="InterPro" id="IPR002347">
    <property type="entry name" value="SDR_fam"/>
</dbReference>
<dbReference type="PANTHER" id="PTHR42879:SF2">
    <property type="entry name" value="3-OXOACYL-[ACYL-CARRIER-PROTEIN] REDUCTASE FABG"/>
    <property type="match status" value="1"/>
</dbReference>
<dbReference type="Pfam" id="PF13561">
    <property type="entry name" value="adh_short_C2"/>
    <property type="match status" value="1"/>
</dbReference>
<dbReference type="PRINTS" id="PR00081">
    <property type="entry name" value="GDHRDH"/>
</dbReference>
<dbReference type="NCBIfam" id="NF009466">
    <property type="entry name" value="PRK12826.1-2"/>
    <property type="match status" value="1"/>
</dbReference>
<dbReference type="InterPro" id="IPR050259">
    <property type="entry name" value="SDR"/>
</dbReference>
<dbReference type="PANTHER" id="PTHR42879">
    <property type="entry name" value="3-OXOACYL-(ACYL-CARRIER-PROTEIN) REDUCTASE"/>
    <property type="match status" value="1"/>
</dbReference>
<protein>
    <submittedName>
        <fullName evidence="3">3-oxoacyl-acp reductase</fullName>
        <ecNumber evidence="3">1.1.1.100</ecNumber>
    </submittedName>
</protein>
<dbReference type="SUPFAM" id="SSF51735">
    <property type="entry name" value="NAD(P)-binding Rossmann-fold domains"/>
    <property type="match status" value="1"/>
</dbReference>
<dbReference type="EMBL" id="LNQE01000588">
    <property type="protein sequence ID" value="KUG25850.1"/>
    <property type="molecule type" value="Genomic_DNA"/>
</dbReference>
<dbReference type="InterPro" id="IPR020904">
    <property type="entry name" value="Sc_DH/Rdtase_CS"/>
</dbReference>
<evidence type="ECO:0000256" key="2">
    <source>
        <dbReference type="ARBA" id="ARBA00023002"/>
    </source>
</evidence>
<gene>
    <name evidence="3" type="ORF">ASZ90_004311</name>
</gene>
<dbReference type="FunFam" id="3.40.50.720:FF:000173">
    <property type="entry name" value="3-oxoacyl-[acyl-carrier protein] reductase"/>
    <property type="match status" value="1"/>
</dbReference>
<evidence type="ECO:0000313" key="3">
    <source>
        <dbReference type="EMBL" id="KUG25850.1"/>
    </source>
</evidence>
<dbReference type="AlphaFoldDB" id="A0A0W8FYC0"/>
<dbReference type="PRINTS" id="PR00080">
    <property type="entry name" value="SDRFAMILY"/>
</dbReference>
<dbReference type="InterPro" id="IPR036291">
    <property type="entry name" value="NAD(P)-bd_dom_sf"/>
</dbReference>
<proteinExistence type="inferred from homology"/>
<dbReference type="Gene3D" id="3.40.50.720">
    <property type="entry name" value="NAD(P)-binding Rossmann-like Domain"/>
    <property type="match status" value="1"/>
</dbReference>
<reference evidence="3" key="1">
    <citation type="journal article" date="2015" name="Proc. Natl. Acad. Sci. U.S.A.">
        <title>Networks of energetic and metabolic interactions define dynamics in microbial communities.</title>
        <authorList>
            <person name="Embree M."/>
            <person name="Liu J.K."/>
            <person name="Al-Bassam M.M."/>
            <person name="Zengler K."/>
        </authorList>
    </citation>
    <scope>NUCLEOTIDE SEQUENCE</scope>
</reference>
<evidence type="ECO:0000256" key="1">
    <source>
        <dbReference type="ARBA" id="ARBA00006484"/>
    </source>
</evidence>
<name>A0A0W8FYC0_9ZZZZ</name>
<dbReference type="PROSITE" id="PS00061">
    <property type="entry name" value="ADH_SHORT"/>
    <property type="match status" value="1"/>
</dbReference>
<accession>A0A0W8FYC0</accession>
<sequence length="250" mass="27457">MKIDLSSKTVLITGGSRGIGASCVKLFAKANCNVAFTYIKAKKRADELCNKYGDKIKAYKVDMESEAEINSSVESVIKDFGSVDILVHNAGIWNDGTLEKMSLAHWQKLIRINLDSMFMFTKAVIPYMKEKKWGRIIHVSSTAGQRGESFHSHYAASKGGMISFTKSMAWELGPFGITTNSVAPGWVDTEMNDQVFADKAFKEKVRKDIPVGRIATADDIAYPILFLASDYARHICGEILNVNGGSVLAG</sequence>
<dbReference type="GO" id="GO:0004316">
    <property type="term" value="F:3-oxoacyl-[acyl-carrier-protein] reductase (NADPH) activity"/>
    <property type="evidence" value="ECO:0007669"/>
    <property type="project" value="UniProtKB-EC"/>
</dbReference>
<keyword evidence="2 3" id="KW-0560">Oxidoreductase</keyword>